<sequence>MSTWMIWLASASTLLLFVYLVYALIRAEELE</sequence>
<keyword evidence="3" id="KW-1185">Reference proteome</keyword>
<name>A0A494X2L7_9BURK</name>
<keyword evidence="1" id="KW-0812">Transmembrane</keyword>
<keyword evidence="1" id="KW-0472">Membrane</keyword>
<dbReference type="AlphaFoldDB" id="A0A494X2L7"/>
<evidence type="ECO:0000313" key="2">
    <source>
        <dbReference type="EMBL" id="RKP44580.1"/>
    </source>
</evidence>
<dbReference type="GO" id="GO:0005886">
    <property type="term" value="C:plasma membrane"/>
    <property type="evidence" value="ECO:0007669"/>
    <property type="project" value="InterPro"/>
</dbReference>
<dbReference type="OrthoDB" id="9110613at2"/>
<proteinExistence type="predicted"/>
<dbReference type="GO" id="GO:0008556">
    <property type="term" value="F:P-type potassium transmembrane transporter activity"/>
    <property type="evidence" value="ECO:0007669"/>
    <property type="project" value="InterPro"/>
</dbReference>
<keyword evidence="2" id="KW-0378">Hydrolase</keyword>
<dbReference type="InterPro" id="IPR011726">
    <property type="entry name" value="KdpF"/>
</dbReference>
<dbReference type="NCBIfam" id="TIGR02115">
    <property type="entry name" value="potass_kdpF"/>
    <property type="match status" value="1"/>
</dbReference>
<evidence type="ECO:0000256" key="1">
    <source>
        <dbReference type="SAM" id="Phobius"/>
    </source>
</evidence>
<dbReference type="GO" id="GO:0016787">
    <property type="term" value="F:hydrolase activity"/>
    <property type="evidence" value="ECO:0007669"/>
    <property type="project" value="UniProtKB-KW"/>
</dbReference>
<dbReference type="EMBL" id="RBZV01000012">
    <property type="protein sequence ID" value="RKP44580.1"/>
    <property type="molecule type" value="Genomic_DNA"/>
</dbReference>
<reference evidence="2 3" key="1">
    <citation type="submission" date="2018-10" db="EMBL/GenBank/DDBJ databases">
        <title>Paraburkholderia sp. 7MK8-2, isolated from soil.</title>
        <authorList>
            <person name="Gao Z.-H."/>
            <person name="Qiu L.-H."/>
        </authorList>
    </citation>
    <scope>NUCLEOTIDE SEQUENCE [LARGE SCALE GENOMIC DNA]</scope>
    <source>
        <strain evidence="2 3">7MK8-2</strain>
    </source>
</reference>
<keyword evidence="1" id="KW-1133">Transmembrane helix</keyword>
<protein>
    <submittedName>
        <fullName evidence="2">K(+)-transporting ATPase subunit F</fullName>
        <ecNumber evidence="2">3.6.3.12</ecNumber>
    </submittedName>
</protein>
<organism evidence="2 3">
    <name type="scientific">Trinickia fusca</name>
    <dbReference type="NCBI Taxonomy" id="2419777"/>
    <lineage>
        <taxon>Bacteria</taxon>
        <taxon>Pseudomonadati</taxon>
        <taxon>Pseudomonadota</taxon>
        <taxon>Betaproteobacteria</taxon>
        <taxon>Burkholderiales</taxon>
        <taxon>Burkholderiaceae</taxon>
        <taxon>Trinickia</taxon>
    </lineage>
</organism>
<feature type="transmembrane region" description="Helical" evidence="1">
    <location>
        <begin position="6"/>
        <end position="25"/>
    </location>
</feature>
<comment type="caution">
    <text evidence="2">The sequence shown here is derived from an EMBL/GenBank/DDBJ whole genome shotgun (WGS) entry which is preliminary data.</text>
</comment>
<evidence type="ECO:0000313" key="3">
    <source>
        <dbReference type="Proteomes" id="UP000280434"/>
    </source>
</evidence>
<dbReference type="EC" id="3.6.3.12" evidence="2"/>
<gene>
    <name evidence="2" type="primary">kdpF</name>
    <name evidence="2" type="ORF">D7S89_22140</name>
</gene>
<dbReference type="Pfam" id="PF09604">
    <property type="entry name" value="Potass_KdpF"/>
    <property type="match status" value="1"/>
</dbReference>
<dbReference type="Proteomes" id="UP000280434">
    <property type="component" value="Unassembled WGS sequence"/>
</dbReference>
<accession>A0A494X2L7</accession>
<dbReference type="RefSeq" id="WP_121281003.1">
    <property type="nucleotide sequence ID" value="NZ_RBZV01000012.1"/>
</dbReference>